<dbReference type="InterPro" id="IPR036259">
    <property type="entry name" value="MFS_trans_sf"/>
</dbReference>
<gene>
    <name evidence="3" type="ORF">MNEG_3932</name>
</gene>
<dbReference type="KEGG" id="mng:MNEG_3932"/>
<dbReference type="SUPFAM" id="SSF103473">
    <property type="entry name" value="MFS general substrate transporter"/>
    <property type="match status" value="1"/>
</dbReference>
<evidence type="ECO:0000313" key="4">
    <source>
        <dbReference type="Proteomes" id="UP000054498"/>
    </source>
</evidence>
<dbReference type="AlphaFoldDB" id="A0A0D2JZX4"/>
<dbReference type="Proteomes" id="UP000054498">
    <property type="component" value="Unassembled WGS sequence"/>
</dbReference>
<proteinExistence type="predicted"/>
<keyword evidence="2" id="KW-0732">Signal</keyword>
<organism evidence="3 4">
    <name type="scientific">Monoraphidium neglectum</name>
    <dbReference type="NCBI Taxonomy" id="145388"/>
    <lineage>
        <taxon>Eukaryota</taxon>
        <taxon>Viridiplantae</taxon>
        <taxon>Chlorophyta</taxon>
        <taxon>core chlorophytes</taxon>
        <taxon>Chlorophyceae</taxon>
        <taxon>CS clade</taxon>
        <taxon>Sphaeropleales</taxon>
        <taxon>Selenastraceae</taxon>
        <taxon>Monoraphidium</taxon>
    </lineage>
</organism>
<evidence type="ECO:0008006" key="5">
    <source>
        <dbReference type="Google" id="ProtNLM"/>
    </source>
</evidence>
<feature type="signal peptide" evidence="2">
    <location>
        <begin position="1"/>
        <end position="18"/>
    </location>
</feature>
<dbReference type="EMBL" id="KK100738">
    <property type="protein sequence ID" value="KIZ04033.1"/>
    <property type="molecule type" value="Genomic_DNA"/>
</dbReference>
<feature type="transmembrane region" description="Helical" evidence="1">
    <location>
        <begin position="107"/>
        <end position="130"/>
    </location>
</feature>
<feature type="transmembrane region" description="Helical" evidence="1">
    <location>
        <begin position="48"/>
        <end position="73"/>
    </location>
</feature>
<feature type="transmembrane region" description="Helical" evidence="1">
    <location>
        <begin position="80"/>
        <end position="101"/>
    </location>
</feature>
<keyword evidence="1" id="KW-0812">Transmembrane</keyword>
<accession>A0A0D2JZX4</accession>
<reference evidence="3 4" key="1">
    <citation type="journal article" date="2013" name="BMC Genomics">
        <title>Reconstruction of the lipid metabolism for the microalga Monoraphidium neglectum from its genome sequence reveals characteristics suitable for biofuel production.</title>
        <authorList>
            <person name="Bogen C."/>
            <person name="Al-Dilaimi A."/>
            <person name="Albersmeier A."/>
            <person name="Wichmann J."/>
            <person name="Grundmann M."/>
            <person name="Rupp O."/>
            <person name="Lauersen K.J."/>
            <person name="Blifernez-Klassen O."/>
            <person name="Kalinowski J."/>
            <person name="Goesmann A."/>
            <person name="Mussgnug J.H."/>
            <person name="Kruse O."/>
        </authorList>
    </citation>
    <scope>NUCLEOTIDE SEQUENCE [LARGE SCALE GENOMIC DNA]</scope>
    <source>
        <strain evidence="3 4">SAG 48.87</strain>
    </source>
</reference>
<dbReference type="GeneID" id="25736810"/>
<evidence type="ECO:0000256" key="2">
    <source>
        <dbReference type="SAM" id="SignalP"/>
    </source>
</evidence>
<feature type="chain" id="PRO_5002245309" description="Major facilitator superfamily (MFS) profile domain-containing protein" evidence="2">
    <location>
        <begin position="19"/>
        <end position="236"/>
    </location>
</feature>
<evidence type="ECO:0000256" key="1">
    <source>
        <dbReference type="SAM" id="Phobius"/>
    </source>
</evidence>
<name>A0A0D2JZX4_9CHLO</name>
<feature type="transmembrane region" description="Helical" evidence="1">
    <location>
        <begin position="142"/>
        <end position="162"/>
    </location>
</feature>
<protein>
    <recommendedName>
        <fullName evidence="5">Major facilitator superfamily (MFS) profile domain-containing protein</fullName>
    </recommendedName>
</protein>
<dbReference type="RefSeq" id="XP_013903052.1">
    <property type="nucleotide sequence ID" value="XM_014047598.1"/>
</dbReference>
<evidence type="ECO:0000313" key="3">
    <source>
        <dbReference type="EMBL" id="KIZ04033.1"/>
    </source>
</evidence>
<keyword evidence="1" id="KW-0472">Membrane</keyword>
<keyword evidence="1" id="KW-1133">Transmembrane helix</keyword>
<sequence>MALMAWLPIMVQALLSGGDPTTIAQAPRPPAGGGGDHAAAGGADADAGAAAVLLSGIPFACAAAASTFVGAAMQRTGRPLHYLSGLNLAGGAAFVAFHRAVRASRAAGFACLVATLSCAYAGAPAAPWIVARLTAGPGGGAAVALPLFNSLAMLGGFLGPAALGALAEKLRGDFGAATALLGCSMLVAGALAGALGWAMARDPETRQIVAAKVGGGAGGRYEAVASKEADPEAASP</sequence>
<keyword evidence="4" id="KW-1185">Reference proteome</keyword>
<feature type="transmembrane region" description="Helical" evidence="1">
    <location>
        <begin position="174"/>
        <end position="198"/>
    </location>
</feature>